<evidence type="ECO:0000256" key="2">
    <source>
        <dbReference type="RuleBase" id="RU102079"/>
    </source>
</evidence>
<dbReference type="AlphaFoldDB" id="A0A8S1H2V1"/>
<comment type="caution">
    <text evidence="5">The sequence shown here is derived from an EMBL/GenBank/DDBJ whole genome shotgun (WGS) entry which is preliminary data.</text>
</comment>
<evidence type="ECO:0000259" key="4">
    <source>
        <dbReference type="PROSITE" id="PS51304"/>
    </source>
</evidence>
<dbReference type="EMBL" id="CAJGYM010000011">
    <property type="protein sequence ID" value="CAD6189593.1"/>
    <property type="molecule type" value="Genomic_DNA"/>
</dbReference>
<keyword evidence="1 2" id="KW-0430">Lectin</keyword>
<dbReference type="Proteomes" id="UP000835052">
    <property type="component" value="Unassembled WGS sequence"/>
</dbReference>
<feature type="signal peptide" evidence="3">
    <location>
        <begin position="1"/>
        <end position="16"/>
    </location>
</feature>
<dbReference type="Gene3D" id="2.60.120.200">
    <property type="match status" value="1"/>
</dbReference>
<name>A0A8S1H2V1_9PELO</name>
<organism evidence="5 6">
    <name type="scientific">Caenorhabditis auriculariae</name>
    <dbReference type="NCBI Taxonomy" id="2777116"/>
    <lineage>
        <taxon>Eukaryota</taxon>
        <taxon>Metazoa</taxon>
        <taxon>Ecdysozoa</taxon>
        <taxon>Nematoda</taxon>
        <taxon>Chromadorea</taxon>
        <taxon>Rhabditida</taxon>
        <taxon>Rhabditina</taxon>
        <taxon>Rhabditomorpha</taxon>
        <taxon>Rhabditoidea</taxon>
        <taxon>Rhabditidae</taxon>
        <taxon>Peloderinae</taxon>
        <taxon>Caenorhabditis</taxon>
    </lineage>
</organism>
<dbReference type="GO" id="GO:0030246">
    <property type="term" value="F:carbohydrate binding"/>
    <property type="evidence" value="ECO:0007669"/>
    <property type="project" value="UniProtKB-UniRule"/>
</dbReference>
<dbReference type="SUPFAM" id="SSF49899">
    <property type="entry name" value="Concanavalin A-like lectins/glucanases"/>
    <property type="match status" value="1"/>
</dbReference>
<evidence type="ECO:0000256" key="3">
    <source>
        <dbReference type="SAM" id="SignalP"/>
    </source>
</evidence>
<dbReference type="SMART" id="SM00908">
    <property type="entry name" value="Gal-bind_lectin"/>
    <property type="match status" value="1"/>
</dbReference>
<dbReference type="InterPro" id="IPR001079">
    <property type="entry name" value="Galectin_CRD"/>
</dbReference>
<feature type="domain" description="Galectin" evidence="4">
    <location>
        <begin position="32"/>
        <end position="167"/>
    </location>
</feature>
<feature type="chain" id="PRO_5035829100" description="Galectin" evidence="3">
    <location>
        <begin position="17"/>
        <end position="216"/>
    </location>
</feature>
<evidence type="ECO:0000313" key="6">
    <source>
        <dbReference type="Proteomes" id="UP000835052"/>
    </source>
</evidence>
<keyword evidence="6" id="KW-1185">Reference proteome</keyword>
<dbReference type="InterPro" id="IPR013320">
    <property type="entry name" value="ConA-like_dom_sf"/>
</dbReference>
<proteinExistence type="predicted"/>
<reference evidence="5" key="1">
    <citation type="submission" date="2020-10" db="EMBL/GenBank/DDBJ databases">
        <authorList>
            <person name="Kikuchi T."/>
        </authorList>
    </citation>
    <scope>NUCLEOTIDE SEQUENCE</scope>
    <source>
        <strain evidence="5">NKZ352</strain>
    </source>
</reference>
<dbReference type="PROSITE" id="PS51304">
    <property type="entry name" value="GALECTIN"/>
    <property type="match status" value="1"/>
</dbReference>
<sequence length="216" mass="24072">MKYLLAFIGLLPLNNAIGVLCKLWDNTTERRHVFSLETPLKAGDTIFLNATGSGSKSIIHFIFDLYEGTPLATDRSKNASLRIIANLKTSMMAFNTNTPDGKYKEEPKLSPVKHNGPIKIKILVRQIDYQIYVDEKLFWTYNYRRLLLDTVQAIGIEGIKFTSTTENSCPAYFGTRSSDDFQTIVIEGGKVNILYGPTLQDNNGGASNGGRVVIEL</sequence>
<evidence type="ECO:0000256" key="1">
    <source>
        <dbReference type="ARBA" id="ARBA00022734"/>
    </source>
</evidence>
<keyword evidence="3" id="KW-0732">Signal</keyword>
<gene>
    <name evidence="5" type="ORF">CAUJ_LOCUS5512</name>
</gene>
<evidence type="ECO:0000313" key="5">
    <source>
        <dbReference type="EMBL" id="CAD6189593.1"/>
    </source>
</evidence>
<dbReference type="Pfam" id="PF00337">
    <property type="entry name" value="Gal-bind_lectin"/>
    <property type="match status" value="1"/>
</dbReference>
<protein>
    <recommendedName>
        <fullName evidence="2">Galectin</fullName>
    </recommendedName>
</protein>
<accession>A0A8S1H2V1</accession>